<keyword evidence="3" id="KW-1185">Reference proteome</keyword>
<organism evidence="2 3">
    <name type="scientific">Cinara cedri</name>
    <dbReference type="NCBI Taxonomy" id="506608"/>
    <lineage>
        <taxon>Eukaryota</taxon>
        <taxon>Metazoa</taxon>
        <taxon>Ecdysozoa</taxon>
        <taxon>Arthropoda</taxon>
        <taxon>Hexapoda</taxon>
        <taxon>Insecta</taxon>
        <taxon>Pterygota</taxon>
        <taxon>Neoptera</taxon>
        <taxon>Paraneoptera</taxon>
        <taxon>Hemiptera</taxon>
        <taxon>Sternorrhyncha</taxon>
        <taxon>Aphidomorpha</taxon>
        <taxon>Aphidoidea</taxon>
        <taxon>Aphididae</taxon>
        <taxon>Lachninae</taxon>
        <taxon>Cinara</taxon>
    </lineage>
</organism>
<proteinExistence type="predicted"/>
<gene>
    <name evidence="2" type="ORF">CINCED_3A023927</name>
</gene>
<evidence type="ECO:0000313" key="2">
    <source>
        <dbReference type="EMBL" id="VVC28814.1"/>
    </source>
</evidence>
<dbReference type="InterPro" id="IPR016186">
    <property type="entry name" value="C-type_lectin-like/link_sf"/>
</dbReference>
<feature type="domain" description="C-type lectin" evidence="1">
    <location>
        <begin position="1"/>
        <end position="104"/>
    </location>
</feature>
<protein>
    <recommendedName>
        <fullName evidence="1">C-type lectin domain-containing protein</fullName>
    </recommendedName>
</protein>
<dbReference type="PROSITE" id="PS50041">
    <property type="entry name" value="C_TYPE_LECTIN_2"/>
    <property type="match status" value="1"/>
</dbReference>
<dbReference type="Proteomes" id="UP000325440">
    <property type="component" value="Unassembled WGS sequence"/>
</dbReference>
<reference evidence="2 3" key="1">
    <citation type="submission" date="2019-08" db="EMBL/GenBank/DDBJ databases">
        <authorList>
            <person name="Alioto T."/>
            <person name="Alioto T."/>
            <person name="Gomez Garrido J."/>
        </authorList>
    </citation>
    <scope>NUCLEOTIDE SEQUENCE [LARGE SCALE GENOMIC DNA]</scope>
</reference>
<dbReference type="AlphaFoldDB" id="A0A5E4M9D9"/>
<dbReference type="EMBL" id="CABPRJ010000484">
    <property type="protein sequence ID" value="VVC28814.1"/>
    <property type="molecule type" value="Genomic_DNA"/>
</dbReference>
<dbReference type="InterPro" id="IPR016187">
    <property type="entry name" value="CTDL_fold"/>
</dbReference>
<dbReference type="InterPro" id="IPR001304">
    <property type="entry name" value="C-type_lectin-like"/>
</dbReference>
<dbReference type="Pfam" id="PF00059">
    <property type="entry name" value="Lectin_C"/>
    <property type="match status" value="1"/>
</dbReference>
<name>A0A5E4M9D9_9HEMI</name>
<evidence type="ECO:0000259" key="1">
    <source>
        <dbReference type="PROSITE" id="PS50041"/>
    </source>
</evidence>
<evidence type="ECO:0000313" key="3">
    <source>
        <dbReference type="Proteomes" id="UP000325440"/>
    </source>
</evidence>
<dbReference type="SUPFAM" id="SSF56436">
    <property type="entry name" value="C-type lectin-like"/>
    <property type="match status" value="1"/>
</dbReference>
<accession>A0A5E4M9D9</accession>
<dbReference type="OrthoDB" id="8066719at2759"/>
<sequence length="167" mass="18516">MVACEDAGGHLANVGSDSRTSFLASLVSSALANHTASYRKAFVGLFSDGGFVAVTGEPLNCLPFRAWAPGHPKANKLKKDCTVVTSNRYWKTVDCTLKLPYICELISDGPLSPVERYCAPISNEKRRKNCILRNHKQFQNVEQSNQIKYQCFDSNINKKTIEVTDNN</sequence>
<dbReference type="Gene3D" id="3.10.100.10">
    <property type="entry name" value="Mannose-Binding Protein A, subunit A"/>
    <property type="match status" value="1"/>
</dbReference>